<dbReference type="Gene3D" id="1.10.287.1260">
    <property type="match status" value="2"/>
</dbReference>
<keyword evidence="2" id="KW-0812">Transmembrane</keyword>
<protein>
    <recommendedName>
        <fullName evidence="5">Transporter</fullName>
    </recommendedName>
</protein>
<dbReference type="RefSeq" id="WP_270027274.1">
    <property type="nucleotide sequence ID" value="NZ_JAPDDP010000043.1"/>
</dbReference>
<evidence type="ECO:0000313" key="3">
    <source>
        <dbReference type="EMBL" id="MDA0182891.1"/>
    </source>
</evidence>
<keyword evidence="4" id="KW-1185">Reference proteome</keyword>
<dbReference type="PANTHER" id="PTHR30221">
    <property type="entry name" value="SMALL-CONDUCTANCE MECHANOSENSITIVE CHANNEL"/>
    <property type="match status" value="1"/>
</dbReference>
<comment type="caution">
    <text evidence="3">The sequence shown here is derived from an EMBL/GenBank/DDBJ whole genome shotgun (WGS) entry which is preliminary data.</text>
</comment>
<feature type="transmembrane region" description="Helical" evidence="2">
    <location>
        <begin position="156"/>
        <end position="174"/>
    </location>
</feature>
<keyword evidence="2" id="KW-1133">Transmembrane helix</keyword>
<feature type="transmembrane region" description="Helical" evidence="2">
    <location>
        <begin position="83"/>
        <end position="106"/>
    </location>
</feature>
<reference evidence="3" key="1">
    <citation type="submission" date="2022-10" db="EMBL/GenBank/DDBJ databases">
        <title>The WGS of Solirubrobacter phytolaccae KCTC 29190.</title>
        <authorList>
            <person name="Jiang Z."/>
        </authorList>
    </citation>
    <scope>NUCLEOTIDE SEQUENCE</scope>
    <source>
        <strain evidence="3">KCTC 29190</strain>
    </source>
</reference>
<organism evidence="3 4">
    <name type="scientific">Solirubrobacter phytolaccae</name>
    <dbReference type="NCBI Taxonomy" id="1404360"/>
    <lineage>
        <taxon>Bacteria</taxon>
        <taxon>Bacillati</taxon>
        <taxon>Actinomycetota</taxon>
        <taxon>Thermoleophilia</taxon>
        <taxon>Solirubrobacterales</taxon>
        <taxon>Solirubrobacteraceae</taxon>
        <taxon>Solirubrobacter</taxon>
    </lineage>
</organism>
<dbReference type="AlphaFoldDB" id="A0A9X3NF15"/>
<evidence type="ECO:0000256" key="2">
    <source>
        <dbReference type="SAM" id="Phobius"/>
    </source>
</evidence>
<dbReference type="InterPro" id="IPR045275">
    <property type="entry name" value="MscS_archaea/bacteria_type"/>
</dbReference>
<dbReference type="EMBL" id="JAPDDP010000043">
    <property type="protein sequence ID" value="MDA0182891.1"/>
    <property type="molecule type" value="Genomic_DNA"/>
</dbReference>
<evidence type="ECO:0000256" key="1">
    <source>
        <dbReference type="SAM" id="MobiDB-lite"/>
    </source>
</evidence>
<name>A0A9X3NF15_9ACTN</name>
<sequence>MSTLTAAVQVSDSIQQGLDSLVGFLPRLLGFLLILGIGFIVARVVKGLLTKVLDSVGLDRALHNGSTGQYVNKVAPDLKPSRVIAAIAFWFIFLGVISIAVSQLGIGALTDFVATIAAYLPNVVAAILIFVVAGVIAAAVGGLVARTMGDTPTGKVVGSVVPVLVMAIATFMILNQLEIASEIVTITYAALIGGVFLAMALAFGLGGREVAGRMLADAYDKGQEQRGQVKHDMRVGKERAQDDASRVKDEAARRADGNGPAAVAPAV</sequence>
<dbReference type="PANTHER" id="PTHR30221:SF1">
    <property type="entry name" value="SMALL-CONDUCTANCE MECHANOSENSITIVE CHANNEL"/>
    <property type="match status" value="1"/>
</dbReference>
<gene>
    <name evidence="3" type="ORF">OJ997_21445</name>
</gene>
<dbReference type="GO" id="GO:0008381">
    <property type="term" value="F:mechanosensitive monoatomic ion channel activity"/>
    <property type="evidence" value="ECO:0007669"/>
    <property type="project" value="InterPro"/>
</dbReference>
<dbReference type="Proteomes" id="UP001147653">
    <property type="component" value="Unassembled WGS sequence"/>
</dbReference>
<accession>A0A9X3NF15</accession>
<dbReference type="InterPro" id="IPR008910">
    <property type="entry name" value="MSC_TM_helix"/>
</dbReference>
<keyword evidence="2" id="KW-0472">Membrane</keyword>
<feature type="region of interest" description="Disordered" evidence="1">
    <location>
        <begin position="225"/>
        <end position="267"/>
    </location>
</feature>
<evidence type="ECO:0008006" key="5">
    <source>
        <dbReference type="Google" id="ProtNLM"/>
    </source>
</evidence>
<feature type="transmembrane region" description="Helical" evidence="2">
    <location>
        <begin position="118"/>
        <end position="144"/>
    </location>
</feature>
<feature type="compositionally biased region" description="Basic and acidic residues" evidence="1">
    <location>
        <begin position="225"/>
        <end position="256"/>
    </location>
</feature>
<feature type="transmembrane region" description="Helical" evidence="2">
    <location>
        <begin position="28"/>
        <end position="45"/>
    </location>
</feature>
<feature type="transmembrane region" description="Helical" evidence="2">
    <location>
        <begin position="186"/>
        <end position="205"/>
    </location>
</feature>
<evidence type="ECO:0000313" key="4">
    <source>
        <dbReference type="Proteomes" id="UP001147653"/>
    </source>
</evidence>
<proteinExistence type="predicted"/>
<dbReference type="Pfam" id="PF05552">
    <property type="entry name" value="MS_channel_1st_1"/>
    <property type="match status" value="2"/>
</dbReference>